<dbReference type="EMBL" id="JAUNQW010000004">
    <property type="protein sequence ID" value="MDO5457058.1"/>
    <property type="molecule type" value="Genomic_DNA"/>
</dbReference>
<dbReference type="Proteomes" id="UP001171751">
    <property type="component" value="Unassembled WGS sequence"/>
</dbReference>
<keyword evidence="3" id="KW-1185">Reference proteome</keyword>
<proteinExistence type="predicted"/>
<comment type="caution">
    <text evidence="2">The sequence shown here is derived from an EMBL/GenBank/DDBJ whole genome shotgun (WGS) entry which is preliminary data.</text>
</comment>
<sequence>MIDQMTPLERKKALISGKRVDRLPITLFHPEFAAKYAGLSYFDSHYSAENLAYREINMYRSFGLDEIALMYVKLPKTSSNLIQKLEEVHQLDLADYTLDKDRRQQVNREALDRIYSEVGQEAVISYGLSGPLTLAQGVLPTKTLMKGLIKTPDLVHELLQFCTDFLKYLVDSLADYSFLQYFIYDPVASGSLISSKTYERFCLPYTKQLIDHMRDQTDTINMHICGNTSDRLDLFVQTGIDGFSLDQEVDLAFAKESIGDSVALHGNVDPVTTLLLGKPKDVELEVQTCFEKAQDSPKGFILRSGCGVPYRVPTENIEAFVQAGKKYGSQAAEAL</sequence>
<dbReference type="Pfam" id="PF01208">
    <property type="entry name" value="URO-D"/>
    <property type="match status" value="1"/>
</dbReference>
<feature type="domain" description="Uroporphyrinogen decarboxylase (URO-D)" evidence="1">
    <location>
        <begin position="8"/>
        <end position="327"/>
    </location>
</feature>
<dbReference type="GO" id="GO:0004853">
    <property type="term" value="F:uroporphyrinogen decarboxylase activity"/>
    <property type="evidence" value="ECO:0007669"/>
    <property type="project" value="InterPro"/>
</dbReference>
<dbReference type="Gene3D" id="3.20.20.210">
    <property type="match status" value="1"/>
</dbReference>
<dbReference type="InterPro" id="IPR052024">
    <property type="entry name" value="Methanogen_methyltrans"/>
</dbReference>
<dbReference type="CDD" id="cd03465">
    <property type="entry name" value="URO-D_like"/>
    <property type="match status" value="1"/>
</dbReference>
<dbReference type="PANTHER" id="PTHR47099:SF1">
    <property type="entry name" value="METHYLCOBAMIDE:COM METHYLTRANSFERASE MTBA"/>
    <property type="match status" value="1"/>
</dbReference>
<gene>
    <name evidence="2" type="ORF">Q4F26_01805</name>
</gene>
<reference evidence="2" key="1">
    <citation type="submission" date="2023-07" db="EMBL/GenBank/DDBJ databases">
        <title>Between Cages and Wild: Unraveling the Impact of Captivity on Animal Microbiomes and Antimicrobial Resistance.</title>
        <authorList>
            <person name="Schmartz G.P."/>
            <person name="Rehner J."/>
            <person name="Schuff M.J."/>
            <person name="Becker S.L."/>
            <person name="Kravczyk M."/>
            <person name="Gurevich A."/>
            <person name="Francke R."/>
            <person name="Mueller R."/>
            <person name="Keller V."/>
            <person name="Keller A."/>
        </authorList>
    </citation>
    <scope>NUCLEOTIDE SEQUENCE</scope>
    <source>
        <strain evidence="2">S39M_St_73</strain>
    </source>
</reference>
<evidence type="ECO:0000313" key="3">
    <source>
        <dbReference type="Proteomes" id="UP001171751"/>
    </source>
</evidence>
<organism evidence="2 3">
    <name type="scientific">Atopococcus tabaci</name>
    <dbReference type="NCBI Taxonomy" id="269774"/>
    <lineage>
        <taxon>Bacteria</taxon>
        <taxon>Bacillati</taxon>
        <taxon>Bacillota</taxon>
        <taxon>Bacilli</taxon>
        <taxon>Lactobacillales</taxon>
        <taxon>Carnobacteriaceae</taxon>
        <taxon>Atopococcus</taxon>
    </lineage>
</organism>
<evidence type="ECO:0000259" key="1">
    <source>
        <dbReference type="Pfam" id="PF01208"/>
    </source>
</evidence>
<dbReference type="InterPro" id="IPR038071">
    <property type="entry name" value="UROD/MetE-like_sf"/>
</dbReference>
<accession>A0AA43UBS3</accession>
<dbReference type="GO" id="GO:0006779">
    <property type="term" value="P:porphyrin-containing compound biosynthetic process"/>
    <property type="evidence" value="ECO:0007669"/>
    <property type="project" value="InterPro"/>
</dbReference>
<dbReference type="SUPFAM" id="SSF51726">
    <property type="entry name" value="UROD/MetE-like"/>
    <property type="match status" value="1"/>
</dbReference>
<protein>
    <submittedName>
        <fullName evidence="2">Uroporphyrinogen decarboxylase family protein</fullName>
    </submittedName>
</protein>
<dbReference type="InterPro" id="IPR000257">
    <property type="entry name" value="Uroporphyrinogen_deCOase"/>
</dbReference>
<dbReference type="PANTHER" id="PTHR47099">
    <property type="entry name" value="METHYLCOBAMIDE:COM METHYLTRANSFERASE MTBA"/>
    <property type="match status" value="1"/>
</dbReference>
<name>A0AA43UBS3_9LACT</name>
<evidence type="ECO:0000313" key="2">
    <source>
        <dbReference type="EMBL" id="MDO5457058.1"/>
    </source>
</evidence>
<dbReference type="AlphaFoldDB" id="A0AA43UBS3"/>